<protein>
    <recommendedName>
        <fullName evidence="1">Fibronectin type-III domain-containing protein</fullName>
    </recommendedName>
</protein>
<name>A0A1Y0HJ13_9BACT</name>
<reference evidence="3" key="1">
    <citation type="submission" date="2017-05" db="EMBL/GenBank/DDBJ databases">
        <title>Dechlorination kinetics govern the competition between two new strains of the genus Sulfurospirillum.</title>
        <authorList>
            <person name="Buttet G.F."/>
            <person name="Murray A.M."/>
            <person name="Goris T."/>
            <person name="Burion M."/>
            <person name="Lin B."/>
            <person name="Rolle M."/>
            <person name="Maillard J."/>
        </authorList>
    </citation>
    <scope>NUCLEOTIDE SEQUENCE [LARGE SCALE GENOMIC DNA]</scope>
    <source>
        <strain evidence="3">SL2-1</strain>
    </source>
</reference>
<feature type="domain" description="Fibronectin type-III" evidence="1">
    <location>
        <begin position="127"/>
        <end position="223"/>
    </location>
</feature>
<sequence>MALSFMISGCEKTLETPKEPVVDASMPRIEGIRTLAGSTEVGFEWTPIYSSQIEGYYLYRMEGNSMKKIATIKDKYVSHYVDTKLRPNSSYSYQMSTYSADKHESALSAMASVTTTGLVANTPTVGAIDSVSFINAVSGLPACIKIIWRPHSQQNVEYYIIERNEYKSNSWDEIGKVKGRLNAEYIDKDIKDNSVYRYRVKVKTSDDVVSKPSDTVEAHSKPLPRGITGVKATSDLPKKIILTWSPSTTSDFAYYKIYRSPTSGLFYTFFGKTVNTEFEDLINDNGKTYYYRVVAVDVDGLESKQDTTVAGMTLSALNAPSVSSVRHDGNSISISWAGDDNAIKYSVTKEFEISGKTKKQNFTGIFESNFVDQDTVPGVEYKYNIIAIDKYGIASKPSDSVLITIPKGSN</sequence>
<dbReference type="InterPro" id="IPR003961">
    <property type="entry name" value="FN3_dom"/>
</dbReference>
<dbReference type="InterPro" id="IPR013783">
    <property type="entry name" value="Ig-like_fold"/>
</dbReference>
<dbReference type="KEGG" id="suls:Sdiek1_0773"/>
<gene>
    <name evidence="2" type="ORF">Sdiek1_0773</name>
</gene>
<organism evidence="2 3">
    <name type="scientific">Sulfurospirillum diekertiae</name>
    <dbReference type="NCBI Taxonomy" id="1854492"/>
    <lineage>
        <taxon>Bacteria</taxon>
        <taxon>Pseudomonadati</taxon>
        <taxon>Campylobacterota</taxon>
        <taxon>Epsilonproteobacteria</taxon>
        <taxon>Campylobacterales</taxon>
        <taxon>Sulfurospirillaceae</taxon>
        <taxon>Sulfurospirillum</taxon>
    </lineage>
</organism>
<proteinExistence type="predicted"/>
<dbReference type="PANTHER" id="PTHR46957">
    <property type="entry name" value="CYTOKINE RECEPTOR"/>
    <property type="match status" value="1"/>
</dbReference>
<dbReference type="SMART" id="SM00060">
    <property type="entry name" value="FN3"/>
    <property type="match status" value="4"/>
</dbReference>
<dbReference type="PROSITE" id="PS50853">
    <property type="entry name" value="FN3"/>
    <property type="match status" value="3"/>
</dbReference>
<dbReference type="GO" id="GO:0016020">
    <property type="term" value="C:membrane"/>
    <property type="evidence" value="ECO:0007669"/>
    <property type="project" value="UniProtKB-SubCell"/>
</dbReference>
<dbReference type="Gene3D" id="2.60.40.10">
    <property type="entry name" value="Immunoglobulins"/>
    <property type="match status" value="4"/>
</dbReference>
<dbReference type="OrthoDB" id="9810925at2"/>
<accession>A0A1Y0HJ13</accession>
<dbReference type="AlphaFoldDB" id="A0A1Y0HJ13"/>
<feature type="domain" description="Fibronectin type-III" evidence="1">
    <location>
        <begin position="26"/>
        <end position="118"/>
    </location>
</feature>
<evidence type="ECO:0000259" key="1">
    <source>
        <dbReference type="PROSITE" id="PS50853"/>
    </source>
</evidence>
<evidence type="ECO:0000313" key="3">
    <source>
        <dbReference type="Proteomes" id="UP000196005"/>
    </source>
</evidence>
<dbReference type="InterPro" id="IPR050713">
    <property type="entry name" value="RTP_Phos/Ushers"/>
</dbReference>
<evidence type="ECO:0000313" key="2">
    <source>
        <dbReference type="EMBL" id="ARU47940.1"/>
    </source>
</evidence>
<dbReference type="Proteomes" id="UP000196005">
    <property type="component" value="Chromosome"/>
</dbReference>
<keyword evidence="3" id="KW-1185">Reference proteome</keyword>
<dbReference type="CDD" id="cd00063">
    <property type="entry name" value="FN3"/>
    <property type="match status" value="1"/>
</dbReference>
<dbReference type="EMBL" id="CP021416">
    <property type="protein sequence ID" value="ARU47940.1"/>
    <property type="molecule type" value="Genomic_DNA"/>
</dbReference>
<feature type="domain" description="Fibronectin type-III" evidence="1">
    <location>
        <begin position="316"/>
        <end position="408"/>
    </location>
</feature>
<dbReference type="SUPFAM" id="SSF49265">
    <property type="entry name" value="Fibronectin type III"/>
    <property type="match status" value="3"/>
</dbReference>
<dbReference type="InterPro" id="IPR036116">
    <property type="entry name" value="FN3_sf"/>
</dbReference>
<dbReference type="PANTHER" id="PTHR46957:SF3">
    <property type="entry name" value="CYTOKINE RECEPTOR"/>
    <property type="match status" value="1"/>
</dbReference>